<dbReference type="InterPro" id="IPR002725">
    <property type="entry name" value="YgjP-like_metallopeptidase"/>
</dbReference>
<gene>
    <name evidence="2" type="ORF">GCM10010439_15460</name>
</gene>
<dbReference type="PANTHER" id="PTHR30399">
    <property type="entry name" value="UNCHARACTERIZED PROTEIN YGJP"/>
    <property type="match status" value="1"/>
</dbReference>
<dbReference type="Pfam" id="PF01863">
    <property type="entry name" value="YgjP-like"/>
    <property type="match status" value="1"/>
</dbReference>
<keyword evidence="3" id="KW-1185">Reference proteome</keyword>
<dbReference type="PANTHER" id="PTHR30399:SF1">
    <property type="entry name" value="UTP PYROPHOSPHATASE"/>
    <property type="match status" value="1"/>
</dbReference>
<dbReference type="InterPro" id="IPR053136">
    <property type="entry name" value="UTP_pyrophosphatase-like"/>
</dbReference>
<reference evidence="2 3" key="1">
    <citation type="journal article" date="2019" name="Int. J. Syst. Evol. Microbiol.">
        <title>The Global Catalogue of Microorganisms (GCM) 10K type strain sequencing project: providing services to taxonomists for standard genome sequencing and annotation.</title>
        <authorList>
            <consortium name="The Broad Institute Genomics Platform"/>
            <consortium name="The Broad Institute Genome Sequencing Center for Infectious Disease"/>
            <person name="Wu L."/>
            <person name="Ma J."/>
        </authorList>
    </citation>
    <scope>NUCLEOTIDE SEQUENCE [LARGE SCALE GENOMIC DNA]</scope>
    <source>
        <strain evidence="2 3">JCM 8201</strain>
    </source>
</reference>
<sequence>MSAYRDGEKTIVMLPSSLSKAEEEYEIARILERLDGRERRSRPPTGDAGLMERAMELSHRYLDGEAVPSSVRWVGNQRSRWGSCTPEDRTIRISSMLRGMPVWVVDYILVHELAHLLEPSHNAAFWKLVDRYPKTERARGYLEGVTAARNLEATG</sequence>
<comment type="caution">
    <text evidence="2">The sequence shown here is derived from an EMBL/GenBank/DDBJ whole genome shotgun (WGS) entry which is preliminary data.</text>
</comment>
<protein>
    <submittedName>
        <fullName evidence="2">M48 family metallopeptidase</fullName>
    </submittedName>
</protein>
<dbReference type="Proteomes" id="UP001501842">
    <property type="component" value="Unassembled WGS sequence"/>
</dbReference>
<evidence type="ECO:0000313" key="3">
    <source>
        <dbReference type="Proteomes" id="UP001501842"/>
    </source>
</evidence>
<name>A0ABN3U1E3_9ACTN</name>
<dbReference type="Gene3D" id="3.30.2010.10">
    <property type="entry name" value="Metalloproteases ('zincins'), catalytic domain"/>
    <property type="match status" value="1"/>
</dbReference>
<feature type="domain" description="YgjP-like metallopeptidase" evidence="1">
    <location>
        <begin position="74"/>
        <end position="142"/>
    </location>
</feature>
<organism evidence="2 3">
    <name type="scientific">Actinocorallia aurantiaca</name>
    <dbReference type="NCBI Taxonomy" id="46204"/>
    <lineage>
        <taxon>Bacteria</taxon>
        <taxon>Bacillati</taxon>
        <taxon>Actinomycetota</taxon>
        <taxon>Actinomycetes</taxon>
        <taxon>Streptosporangiales</taxon>
        <taxon>Thermomonosporaceae</taxon>
        <taxon>Actinocorallia</taxon>
    </lineage>
</organism>
<accession>A0ABN3U1E3</accession>
<evidence type="ECO:0000313" key="2">
    <source>
        <dbReference type="EMBL" id="GAA2722522.1"/>
    </source>
</evidence>
<dbReference type="EMBL" id="BAAATZ010000006">
    <property type="protein sequence ID" value="GAA2722522.1"/>
    <property type="molecule type" value="Genomic_DNA"/>
</dbReference>
<proteinExistence type="predicted"/>
<evidence type="ECO:0000259" key="1">
    <source>
        <dbReference type="Pfam" id="PF01863"/>
    </source>
</evidence>
<dbReference type="CDD" id="cd07344">
    <property type="entry name" value="M48_yhfN_like"/>
    <property type="match status" value="1"/>
</dbReference>